<reference evidence="1" key="2">
    <citation type="submission" date="2022-10" db="EMBL/GenBank/DDBJ databases">
        <authorList>
            <consortium name="ENA_rothamsted_submissions"/>
            <consortium name="culmorum"/>
            <person name="King R."/>
        </authorList>
    </citation>
    <scope>NUCLEOTIDE SEQUENCE</scope>
</reference>
<organism evidence="1 2">
    <name type="scientific">Aphis gossypii</name>
    <name type="common">Cotton aphid</name>
    <dbReference type="NCBI Taxonomy" id="80765"/>
    <lineage>
        <taxon>Eukaryota</taxon>
        <taxon>Metazoa</taxon>
        <taxon>Ecdysozoa</taxon>
        <taxon>Arthropoda</taxon>
        <taxon>Hexapoda</taxon>
        <taxon>Insecta</taxon>
        <taxon>Pterygota</taxon>
        <taxon>Neoptera</taxon>
        <taxon>Paraneoptera</taxon>
        <taxon>Hemiptera</taxon>
        <taxon>Sternorrhyncha</taxon>
        <taxon>Aphidomorpha</taxon>
        <taxon>Aphidoidea</taxon>
        <taxon>Aphididae</taxon>
        <taxon>Aphidini</taxon>
        <taxon>Aphis</taxon>
        <taxon>Aphis</taxon>
    </lineage>
</organism>
<evidence type="ECO:0000313" key="2">
    <source>
        <dbReference type="Proteomes" id="UP001154329"/>
    </source>
</evidence>
<reference evidence="1" key="1">
    <citation type="submission" date="2022-02" db="EMBL/GenBank/DDBJ databases">
        <authorList>
            <person name="King R."/>
        </authorList>
    </citation>
    <scope>NUCLEOTIDE SEQUENCE</scope>
</reference>
<evidence type="ECO:0000313" key="1">
    <source>
        <dbReference type="EMBL" id="CAH1732275.1"/>
    </source>
</evidence>
<keyword evidence="2" id="KW-1185">Reference proteome</keyword>
<proteinExistence type="predicted"/>
<name>A0A9P0JCL2_APHGO</name>
<accession>A0A9P0JCL2</accession>
<protein>
    <submittedName>
        <fullName evidence="1">Uncharacterized protein</fullName>
    </submittedName>
</protein>
<dbReference type="EMBL" id="OU899036">
    <property type="protein sequence ID" value="CAH1732275.1"/>
    <property type="molecule type" value="Genomic_DNA"/>
</dbReference>
<gene>
    <name evidence="1" type="ORF">APHIGO_LOCUS8803</name>
</gene>
<sequence>MYNVCCDSIIPEPGFWGLFKRKKCTKATMCERCSERRKKLGKNYHHYNSVAKISSSLRYYFKHLPDFLYHGLAYYSRFDIEVDMRSYFETLYIDNTDHGHQKFKEMLCTNSIMGDMHTDRAFIGNNYWKVLIYKVILNHINCDQALNINNWWMDRQYAHYDLSVTNNMRHGHHKSHHKSAKKYAMETTTIHLSDFEPFMFNNLFKTYLTKAAESYYYENQNDLWEDDDKRTYVSDCEEYDELKYLHYIRGKCVVLLMVYGVKNLNIGDVLTVHDYGIYYNLVFSIEKSCICMPLLKPLRCNYGMIGTNAERWSEW</sequence>
<dbReference type="Proteomes" id="UP001154329">
    <property type="component" value="Chromosome 3"/>
</dbReference>
<dbReference type="AlphaFoldDB" id="A0A9P0JCL2"/>